<protein>
    <submittedName>
        <fullName evidence="3">Alkylhydroperoxidase/carboxymuconolactone decarboxylase family protein YurZ</fullName>
    </submittedName>
</protein>
<evidence type="ECO:0000313" key="3">
    <source>
        <dbReference type="EMBL" id="MBB6130838.1"/>
    </source>
</evidence>
<dbReference type="SUPFAM" id="SSF69118">
    <property type="entry name" value="AhpD-like"/>
    <property type="match status" value="1"/>
</dbReference>
<dbReference type="RefSeq" id="WP_183589513.1">
    <property type="nucleotide sequence ID" value="NZ_JACHCA010000017.1"/>
</dbReference>
<dbReference type="AlphaFoldDB" id="A0A841JPZ9"/>
<dbReference type="Gene3D" id="1.20.1290.10">
    <property type="entry name" value="AhpD-like"/>
    <property type="match status" value="1"/>
</dbReference>
<dbReference type="InterPro" id="IPR052512">
    <property type="entry name" value="4CMD/NDH-1_regulator"/>
</dbReference>
<dbReference type="Proteomes" id="UP000548326">
    <property type="component" value="Unassembled WGS sequence"/>
</dbReference>
<dbReference type="PANTHER" id="PTHR33570">
    <property type="entry name" value="4-CARBOXYMUCONOLACTONE DECARBOXYLASE FAMILY PROTEIN"/>
    <property type="match status" value="1"/>
</dbReference>
<proteinExistence type="predicted"/>
<sequence>MKNLKFRVLMVLLITIINMKNMSAQSNNQHLDAKEQGIIAIAAFTANGDQEKLKSALNSGLDKGLMVNEIKEVLVQLYAYCGFPRSLNGITTFMAVLDERAAKGVHDQAGPEATKVAGTNKYEKGSKTLEELTGKSQSGPLNGANAFAPGIDTFLKEHLFADIFGRGVLTYKQRELATITVLATLPGLGSQLQSHIGMGMNTGLTEAQLREAFSILEKNIGKTQADAANTVLNQALTSK</sequence>
<keyword evidence="3" id="KW-0560">Oxidoreductase</keyword>
<evidence type="ECO:0000256" key="1">
    <source>
        <dbReference type="SAM" id="SignalP"/>
    </source>
</evidence>
<name>A0A841JPZ9_9SPHI</name>
<keyword evidence="1" id="KW-0732">Signal</keyword>
<dbReference type="InterPro" id="IPR003779">
    <property type="entry name" value="CMD-like"/>
</dbReference>
<organism evidence="3 4">
    <name type="scientific">Mucilaginibacter lappiensis</name>
    <dbReference type="NCBI Taxonomy" id="354630"/>
    <lineage>
        <taxon>Bacteria</taxon>
        <taxon>Pseudomonadati</taxon>
        <taxon>Bacteroidota</taxon>
        <taxon>Sphingobacteriia</taxon>
        <taxon>Sphingobacteriales</taxon>
        <taxon>Sphingobacteriaceae</taxon>
        <taxon>Mucilaginibacter</taxon>
    </lineage>
</organism>
<dbReference type="InterPro" id="IPR029032">
    <property type="entry name" value="AhpD-like"/>
</dbReference>
<feature type="domain" description="Carboxymuconolactone decarboxylase-like" evidence="2">
    <location>
        <begin position="152"/>
        <end position="229"/>
    </location>
</feature>
<feature type="chain" id="PRO_5032283076" evidence="1">
    <location>
        <begin position="25"/>
        <end position="239"/>
    </location>
</feature>
<comment type="caution">
    <text evidence="3">The sequence shown here is derived from an EMBL/GenBank/DDBJ whole genome shotgun (WGS) entry which is preliminary data.</text>
</comment>
<dbReference type="PANTHER" id="PTHR33570:SF2">
    <property type="entry name" value="CARBOXYMUCONOLACTONE DECARBOXYLASE-LIKE DOMAIN-CONTAINING PROTEIN"/>
    <property type="match status" value="1"/>
</dbReference>
<accession>A0A841JPZ9</accession>
<evidence type="ECO:0000259" key="2">
    <source>
        <dbReference type="Pfam" id="PF02627"/>
    </source>
</evidence>
<dbReference type="EMBL" id="JACHCA010000017">
    <property type="protein sequence ID" value="MBB6130838.1"/>
    <property type="molecule type" value="Genomic_DNA"/>
</dbReference>
<gene>
    <name evidence="3" type="ORF">HDF22_004983</name>
</gene>
<reference evidence="3 4" key="1">
    <citation type="submission" date="2020-08" db="EMBL/GenBank/DDBJ databases">
        <title>Genomic Encyclopedia of Type Strains, Phase IV (KMG-V): Genome sequencing to study the core and pangenomes of soil and plant-associated prokaryotes.</title>
        <authorList>
            <person name="Whitman W."/>
        </authorList>
    </citation>
    <scope>NUCLEOTIDE SEQUENCE [LARGE SCALE GENOMIC DNA]</scope>
    <source>
        <strain evidence="3 4">MP601</strain>
    </source>
</reference>
<feature type="signal peptide" evidence="1">
    <location>
        <begin position="1"/>
        <end position="24"/>
    </location>
</feature>
<evidence type="ECO:0000313" key="4">
    <source>
        <dbReference type="Proteomes" id="UP000548326"/>
    </source>
</evidence>
<dbReference type="Pfam" id="PF02627">
    <property type="entry name" value="CMD"/>
    <property type="match status" value="2"/>
</dbReference>
<feature type="domain" description="Carboxymuconolactone decarboxylase-like" evidence="2">
    <location>
        <begin position="26"/>
        <end position="88"/>
    </location>
</feature>
<keyword evidence="3" id="KW-0575">Peroxidase</keyword>
<dbReference type="GO" id="GO:0051920">
    <property type="term" value="F:peroxiredoxin activity"/>
    <property type="evidence" value="ECO:0007669"/>
    <property type="project" value="InterPro"/>
</dbReference>